<dbReference type="InterPro" id="IPR051678">
    <property type="entry name" value="AGP_Transferase"/>
</dbReference>
<comment type="caution">
    <text evidence="1">The sequence shown here is derived from an EMBL/GenBank/DDBJ whole genome shotgun (WGS) entry which is preliminary data.</text>
</comment>
<dbReference type="OrthoDB" id="5412996at2759"/>
<accession>F9GC89</accession>
<dbReference type="PANTHER" id="PTHR21310">
    <property type="entry name" value="AMINOGLYCOSIDE PHOSPHOTRANSFERASE-RELATED-RELATED"/>
    <property type="match status" value="1"/>
</dbReference>
<dbReference type="AlphaFoldDB" id="F9GC89"/>
<protein>
    <submittedName>
        <fullName evidence="1">Uncharacterized protein</fullName>
    </submittedName>
</protein>
<dbReference type="SUPFAM" id="SSF56112">
    <property type="entry name" value="Protein kinase-like (PK-like)"/>
    <property type="match status" value="1"/>
</dbReference>
<gene>
    <name evidence="1" type="ORF">FOXB_16272</name>
</gene>
<reference evidence="1" key="1">
    <citation type="journal article" date="2012" name="Mol. Plant Microbe Interact.">
        <title>A highly conserved effector in Fusarium oxysporum is required for full virulence on Arabidopsis.</title>
        <authorList>
            <person name="Thatcher L.F."/>
            <person name="Gardiner D.M."/>
            <person name="Kazan K."/>
            <person name="Manners J."/>
        </authorList>
    </citation>
    <scope>NUCLEOTIDE SEQUENCE [LARGE SCALE GENOMIC DNA]</scope>
    <source>
        <strain evidence="1">Fo5176</strain>
    </source>
</reference>
<evidence type="ECO:0000313" key="1">
    <source>
        <dbReference type="EMBL" id="EGU73216.1"/>
    </source>
</evidence>
<dbReference type="EMBL" id="AFQF01004891">
    <property type="protein sequence ID" value="EGU73216.1"/>
    <property type="molecule type" value="Genomic_DNA"/>
</dbReference>
<dbReference type="PANTHER" id="PTHR21310:SF37">
    <property type="entry name" value="AMINOGLYCOSIDE PHOSPHOTRANSFERASE DOMAIN-CONTAINING PROTEIN"/>
    <property type="match status" value="1"/>
</dbReference>
<name>F9GC89_FUSOF</name>
<sequence length="816" mass="92856">MPKARQNYDDVAWNKNDEAFDDSQKQLRHKTTCRLVESLAESILNKRASLSSPIFFGGFNVIYRLRPEGDPYDVIVRLPCPDLAQFPEEKTLYEAATMLYLAQNTKIPIPTLFHHTMSSDVGPAILLQRVENIRDMSDALTIPDQNPEETPVLNPNIDEAMLRDLYKRIALVLMQLSAPSFTRIGSLVKNDSGDYAVAGRPITQNMNNMIQLANIPRSVLPLESQTYESADDWYIALAGMHMAQLLFQHNDLVCSEDDCRNKYVARRLFHSLAKQGRLSTFGFIEDDWSGQSKITKFKCSMPSGSDSFRLWCDDLKPANLLLNQKDDIVAAIDWEFTYVAPTQFSLDPPWWLLLEVPEMWSSGIDDWADAYDVRLKTWLLAMEDVEGAAASSMPFKLSTYMHESWVSGRFWLDYASRKSWAFDTIFWKYLDERFFGPRDRHVPQDKLWTTRIDLLEKGGIETMDLFVQRKMDEIKERVLVDWDPIEAKKHLNDALGVNNGFETSSIKSRNYYIQEACLTQRFMSFNALLQCSKQSRSGARLVDRDSEVSENDTPVPSAAATHSQCARHDVIPPNWSSWTVVRRLRSIQSSLNIIPDGIIGPVNLYRLVVIYLRPSFGMGFPTCRRSTSYARRPLHHLVDDDSLGRTILIDLDESLPVCRHDCRVEPCLLLVHPEKAKDRGHKLTFIFVNVELLRCDAPEPIKCPYPHEGPADGKAQDEATVILRNEHLPGVPPQIKPRHRGLVGGWVALQLSRHQDLRPAAPRVFPSTRILDKPDVQLALSGRTLYWLIGLGTEAVVDVDALGLTRGCLRTPLVCR</sequence>
<dbReference type="InterPro" id="IPR011009">
    <property type="entry name" value="Kinase-like_dom_sf"/>
</dbReference>
<proteinExistence type="predicted"/>
<organism evidence="1">
    <name type="scientific">Fusarium oxysporum (strain Fo5176)</name>
    <name type="common">Fusarium vascular wilt</name>
    <dbReference type="NCBI Taxonomy" id="660025"/>
    <lineage>
        <taxon>Eukaryota</taxon>
        <taxon>Fungi</taxon>
        <taxon>Dikarya</taxon>
        <taxon>Ascomycota</taxon>
        <taxon>Pezizomycotina</taxon>
        <taxon>Sordariomycetes</taxon>
        <taxon>Hypocreomycetidae</taxon>
        <taxon>Hypocreales</taxon>
        <taxon>Nectriaceae</taxon>
        <taxon>Fusarium</taxon>
        <taxon>Fusarium oxysporum species complex</taxon>
    </lineage>
</organism>